<organism evidence="3">
    <name type="scientific">Acromyrmex echinatior</name>
    <name type="common">Panamanian leafcutter ant</name>
    <name type="synonym">Acromyrmex octospinosus echinatior</name>
    <dbReference type="NCBI Taxonomy" id="103372"/>
    <lineage>
        <taxon>Eukaryota</taxon>
        <taxon>Metazoa</taxon>
        <taxon>Ecdysozoa</taxon>
        <taxon>Arthropoda</taxon>
        <taxon>Hexapoda</taxon>
        <taxon>Insecta</taxon>
        <taxon>Pterygota</taxon>
        <taxon>Neoptera</taxon>
        <taxon>Endopterygota</taxon>
        <taxon>Hymenoptera</taxon>
        <taxon>Apocrita</taxon>
        <taxon>Aculeata</taxon>
        <taxon>Formicoidea</taxon>
        <taxon>Formicidae</taxon>
        <taxon>Myrmicinae</taxon>
        <taxon>Acromyrmex</taxon>
    </lineage>
</organism>
<dbReference type="InParanoid" id="F4X3X6"/>
<evidence type="ECO:0000313" key="2">
    <source>
        <dbReference type="EMBL" id="EGI58923.1"/>
    </source>
</evidence>
<dbReference type="Proteomes" id="UP000007755">
    <property type="component" value="Unassembled WGS sequence"/>
</dbReference>
<proteinExistence type="predicted"/>
<protein>
    <submittedName>
        <fullName evidence="2">Uncharacterized protein</fullName>
    </submittedName>
</protein>
<reference evidence="2" key="1">
    <citation type="submission" date="2011-02" db="EMBL/GenBank/DDBJ databases">
        <title>The genome of the leaf-cutting ant Acromyrmex echinatior suggests key adaptations to social evolution and fungus farming.</title>
        <authorList>
            <person name="Nygaard S."/>
            <person name="Zhang G."/>
        </authorList>
    </citation>
    <scope>NUCLEOTIDE SEQUENCE</scope>
</reference>
<evidence type="ECO:0000313" key="3">
    <source>
        <dbReference type="Proteomes" id="UP000007755"/>
    </source>
</evidence>
<sequence length="243" mass="28560">MNKKKNESSTVILAGQYPRGHDNPSAQYDVTENKKIERRNVIFFFVKQCETILKIYCRENLRNKASSMTRLESRHRKTTLRKSEQHHKARGQALMARYFRLRRQDGITVNHLGLPKIILLDYQNNYIRRLSVDDNAVKSSNTLAVTGLSVLYNYSDGIAERYPWKGYSTRNIEIMDFMEKWPLCQIACKMPELRLERPRKSGSDGETDPHRWHIFPPEVNFTTVARLLFFTECNQCVFYGDEE</sequence>
<accession>F4X3X6</accession>
<gene>
    <name evidence="2" type="ORF">G5I_13039</name>
</gene>
<keyword evidence="3" id="KW-1185">Reference proteome</keyword>
<name>F4X3X6_ACREC</name>
<feature type="region of interest" description="Disordered" evidence="1">
    <location>
        <begin position="1"/>
        <end position="26"/>
    </location>
</feature>
<dbReference type="EMBL" id="GL888624">
    <property type="protein sequence ID" value="EGI58923.1"/>
    <property type="molecule type" value="Genomic_DNA"/>
</dbReference>
<dbReference type="AlphaFoldDB" id="F4X3X6"/>
<evidence type="ECO:0000256" key="1">
    <source>
        <dbReference type="SAM" id="MobiDB-lite"/>
    </source>
</evidence>